<evidence type="ECO:0000313" key="9">
    <source>
        <dbReference type="EMBL" id="BFG69669.1"/>
    </source>
</evidence>
<evidence type="ECO:0000256" key="6">
    <source>
        <dbReference type="ARBA" id="ARBA00023136"/>
    </source>
</evidence>
<feature type="transmembrane region" description="Helical" evidence="8">
    <location>
        <begin position="12"/>
        <end position="33"/>
    </location>
</feature>
<comment type="similarity">
    <text evidence="7">Belongs to the GntP permease family.</text>
</comment>
<evidence type="ECO:0000256" key="3">
    <source>
        <dbReference type="ARBA" id="ARBA00022475"/>
    </source>
</evidence>
<evidence type="ECO:0000256" key="8">
    <source>
        <dbReference type="SAM" id="Phobius"/>
    </source>
</evidence>
<dbReference type="InterPro" id="IPR003474">
    <property type="entry name" value="Glcn_transporter"/>
</dbReference>
<dbReference type="GO" id="GO:0005886">
    <property type="term" value="C:plasma membrane"/>
    <property type="evidence" value="ECO:0007669"/>
    <property type="project" value="UniProtKB-SubCell"/>
</dbReference>
<name>A0AAT9GGB3_9BACT</name>
<feature type="transmembrane region" description="Helical" evidence="8">
    <location>
        <begin position="176"/>
        <end position="202"/>
    </location>
</feature>
<organism evidence="9">
    <name type="scientific">Sediminibacterium sp. KACHI17</name>
    <dbReference type="NCBI Taxonomy" id="1751071"/>
    <lineage>
        <taxon>Bacteria</taxon>
        <taxon>Pseudomonadati</taxon>
        <taxon>Bacteroidota</taxon>
        <taxon>Chitinophagia</taxon>
        <taxon>Chitinophagales</taxon>
        <taxon>Chitinophagaceae</taxon>
        <taxon>Sediminibacterium</taxon>
    </lineage>
</organism>
<accession>A0AAT9GGB3</accession>
<dbReference type="PANTHER" id="PTHR30354:SF22">
    <property type="entry name" value="HIGH-AFFINITY GLUCONATE TRANSPORTER"/>
    <property type="match status" value="1"/>
</dbReference>
<keyword evidence="4 8" id="KW-0812">Transmembrane</keyword>
<dbReference type="NCBIfam" id="TIGR00791">
    <property type="entry name" value="gntP"/>
    <property type="match status" value="1"/>
</dbReference>
<proteinExistence type="inferred from homology"/>
<dbReference type="Pfam" id="PF02447">
    <property type="entry name" value="GntP_permease"/>
    <property type="match status" value="1"/>
</dbReference>
<feature type="transmembrane region" description="Helical" evidence="8">
    <location>
        <begin position="293"/>
        <end position="322"/>
    </location>
</feature>
<evidence type="ECO:0000256" key="7">
    <source>
        <dbReference type="ARBA" id="ARBA00049663"/>
    </source>
</evidence>
<dbReference type="AlphaFoldDB" id="A0AAT9GGB3"/>
<evidence type="ECO:0000256" key="5">
    <source>
        <dbReference type="ARBA" id="ARBA00022989"/>
    </source>
</evidence>
<feature type="transmembrane region" description="Helical" evidence="8">
    <location>
        <begin position="255"/>
        <end position="273"/>
    </location>
</feature>
<comment type="subcellular location">
    <subcellularLocation>
        <location evidence="1">Cell membrane</location>
        <topology evidence="1">Multi-pass membrane protein</topology>
    </subcellularLocation>
</comment>
<feature type="transmembrane region" description="Helical" evidence="8">
    <location>
        <begin position="131"/>
        <end position="155"/>
    </location>
</feature>
<dbReference type="PANTHER" id="PTHR30354">
    <property type="entry name" value="GNT FAMILY GLUCONATE TRANSPORTER"/>
    <property type="match status" value="1"/>
</dbReference>
<keyword evidence="5 8" id="KW-1133">Transmembrane helix</keyword>
<keyword evidence="2" id="KW-0813">Transport</keyword>
<feature type="transmembrane region" description="Helical" evidence="8">
    <location>
        <begin position="53"/>
        <end position="86"/>
    </location>
</feature>
<reference evidence="9" key="1">
    <citation type="submission" date="2024-02" db="EMBL/GenBank/DDBJ databases">
        <title>Sediminibacterium planktonica sp. nov. and Sediminibacterium longus sp. nov., isolated from surface lake and river water.</title>
        <authorList>
            <person name="Watanabe K."/>
            <person name="Takemine S."/>
            <person name="Ishii Y."/>
            <person name="Ogata Y."/>
            <person name="Shindo C."/>
            <person name="Suda W."/>
        </authorList>
    </citation>
    <scope>NUCLEOTIDE SEQUENCE</scope>
    <source>
        <strain evidence="9">KACHI17</strain>
    </source>
</reference>
<sequence length="394" mass="42083">MAIVKSLQKGVGDMLGSIIITLASGAMIGKLVANSGAATVIAERVIRICGQQYLSWGMMLTGLIIGIPLFYNVGFVLVIPIIYSLVYKFKLPVIPVAIPILAALSVAHSLLPPHPSPASLIGIFNASISKTFLYGMIVAIPAVVLAGPIFSRFLIRIKTTSSRFDFQETVQAENQPSLGISILSALMPIFLLLVTLLTSIIFKANDSIAKICDFINEPSILMLCSLLIVTLLLGKRQGMSVQAIMTTYDQGVREIATIILIIGASGGLKQILIDSEMSNEIVAVLQSVQIHPLVLAWLVAALIRLCLGSATVAGLTAAGIIAPLITQLDVEPNLVILAIGSGSIFCSHVNDTGFWMFKEYFNVSVKDTFLSWSLMESIVSVVGLLGVLVLSLFI</sequence>
<keyword evidence="6 8" id="KW-0472">Membrane</keyword>
<feature type="transmembrane region" description="Helical" evidence="8">
    <location>
        <begin position="214"/>
        <end position="234"/>
    </location>
</feature>
<dbReference type="EMBL" id="AP029612">
    <property type="protein sequence ID" value="BFG69669.1"/>
    <property type="molecule type" value="Genomic_DNA"/>
</dbReference>
<feature type="transmembrane region" description="Helical" evidence="8">
    <location>
        <begin position="334"/>
        <end position="357"/>
    </location>
</feature>
<feature type="transmembrane region" description="Helical" evidence="8">
    <location>
        <begin position="93"/>
        <end position="111"/>
    </location>
</feature>
<gene>
    <name evidence="9" type="primary">gntT</name>
    <name evidence="9" type="ORF">KACHI17_05500</name>
</gene>
<evidence type="ECO:0000256" key="1">
    <source>
        <dbReference type="ARBA" id="ARBA00004651"/>
    </source>
</evidence>
<feature type="transmembrane region" description="Helical" evidence="8">
    <location>
        <begin position="369"/>
        <end position="393"/>
    </location>
</feature>
<protein>
    <submittedName>
        <fullName evidence="9">Gluconate transporter</fullName>
    </submittedName>
</protein>
<dbReference type="GO" id="GO:0015128">
    <property type="term" value="F:gluconate transmembrane transporter activity"/>
    <property type="evidence" value="ECO:0007669"/>
    <property type="project" value="InterPro"/>
</dbReference>
<keyword evidence="3" id="KW-1003">Cell membrane</keyword>
<evidence type="ECO:0000256" key="4">
    <source>
        <dbReference type="ARBA" id="ARBA00022692"/>
    </source>
</evidence>
<evidence type="ECO:0000256" key="2">
    <source>
        <dbReference type="ARBA" id="ARBA00022448"/>
    </source>
</evidence>